<dbReference type="EMBL" id="VYZN01000031">
    <property type="protein sequence ID" value="KAE9533801.1"/>
    <property type="molecule type" value="Genomic_DNA"/>
</dbReference>
<gene>
    <name evidence="1" type="ORF">AGLY_008880</name>
</gene>
<name>A0A6G0TJ22_APHGL</name>
<sequence length="317" mass="36258">MKWISDAAIFCAPETIFEYYNHTILLCHRSKSYEAGNSSNSNNNTVIKTEFIQTKLVLKNEKSLKCNRFPEEINTFGVSSKINGDAITKRKKSNLISRYVCIMRTVLKSLLLTSNKIYSCIAIFIFSKLYEPLPLPTSLHIDTRQTNVANLRNTLQENGGIGGVDISPTSPPVVTPLVQYLLMDLCTTIPVYIVLNPDSGKKFRSAKNICNIYIQTFPLYRQEIDRRPVAGLGFFRFNFSNSIDNYFTNRLSTHGTVYTGNQYFYVRFTMSHKLRRCIDGVRPHHRTYYARAVTAIAARALQNINIIVQNIHRLTMK</sequence>
<protein>
    <submittedName>
        <fullName evidence="1">Uncharacterized protein</fullName>
    </submittedName>
</protein>
<accession>A0A6G0TJ22</accession>
<organism evidence="1 2">
    <name type="scientific">Aphis glycines</name>
    <name type="common">Soybean aphid</name>
    <dbReference type="NCBI Taxonomy" id="307491"/>
    <lineage>
        <taxon>Eukaryota</taxon>
        <taxon>Metazoa</taxon>
        <taxon>Ecdysozoa</taxon>
        <taxon>Arthropoda</taxon>
        <taxon>Hexapoda</taxon>
        <taxon>Insecta</taxon>
        <taxon>Pterygota</taxon>
        <taxon>Neoptera</taxon>
        <taxon>Paraneoptera</taxon>
        <taxon>Hemiptera</taxon>
        <taxon>Sternorrhyncha</taxon>
        <taxon>Aphidomorpha</taxon>
        <taxon>Aphidoidea</taxon>
        <taxon>Aphididae</taxon>
        <taxon>Aphidini</taxon>
        <taxon>Aphis</taxon>
        <taxon>Aphis</taxon>
    </lineage>
</organism>
<keyword evidence="2" id="KW-1185">Reference proteome</keyword>
<evidence type="ECO:0000313" key="2">
    <source>
        <dbReference type="Proteomes" id="UP000475862"/>
    </source>
</evidence>
<comment type="caution">
    <text evidence="1">The sequence shown here is derived from an EMBL/GenBank/DDBJ whole genome shotgun (WGS) entry which is preliminary data.</text>
</comment>
<reference evidence="1 2" key="1">
    <citation type="submission" date="2019-08" db="EMBL/GenBank/DDBJ databases">
        <title>The genome of the soybean aphid Biotype 1, its phylome, world population structure and adaptation to the North American continent.</title>
        <authorList>
            <person name="Giordano R."/>
            <person name="Donthu R.K."/>
            <person name="Hernandez A.G."/>
            <person name="Wright C.L."/>
            <person name="Zimin A.V."/>
        </authorList>
    </citation>
    <scope>NUCLEOTIDE SEQUENCE [LARGE SCALE GENOMIC DNA]</scope>
    <source>
        <tissue evidence="1">Whole aphids</tissue>
    </source>
</reference>
<proteinExistence type="predicted"/>
<evidence type="ECO:0000313" key="1">
    <source>
        <dbReference type="EMBL" id="KAE9533801.1"/>
    </source>
</evidence>
<dbReference type="Proteomes" id="UP000475862">
    <property type="component" value="Unassembled WGS sequence"/>
</dbReference>
<dbReference type="AlphaFoldDB" id="A0A6G0TJ22"/>